<dbReference type="CDD" id="cd07034">
    <property type="entry name" value="TPP_PYR_PFOR_IOR-alpha_like"/>
    <property type="match status" value="1"/>
</dbReference>
<protein>
    <recommendedName>
        <fullName evidence="3">Pyruvate flavodoxin/ferredoxin oxidoreductase pyrimidine binding domain-containing protein</fullName>
    </recommendedName>
</protein>
<evidence type="ECO:0000256" key="1">
    <source>
        <dbReference type="ARBA" id="ARBA00023002"/>
    </source>
</evidence>
<organism evidence="2">
    <name type="scientific">marine sediment metagenome</name>
    <dbReference type="NCBI Taxonomy" id="412755"/>
    <lineage>
        <taxon>unclassified sequences</taxon>
        <taxon>metagenomes</taxon>
        <taxon>ecological metagenomes</taxon>
    </lineage>
</organism>
<keyword evidence="1" id="KW-0560">Oxidoreductase</keyword>
<dbReference type="PANTHER" id="PTHR32154">
    <property type="entry name" value="PYRUVATE-FLAVODOXIN OXIDOREDUCTASE-RELATED"/>
    <property type="match status" value="1"/>
</dbReference>
<evidence type="ECO:0008006" key="3">
    <source>
        <dbReference type="Google" id="ProtNLM"/>
    </source>
</evidence>
<dbReference type="EMBL" id="BART01025693">
    <property type="protein sequence ID" value="GAH03694.1"/>
    <property type="molecule type" value="Genomic_DNA"/>
</dbReference>
<dbReference type="InterPro" id="IPR029061">
    <property type="entry name" value="THDP-binding"/>
</dbReference>
<feature type="non-terminal residue" evidence="2">
    <location>
        <position position="280"/>
    </location>
</feature>
<name>X1DF54_9ZZZZ</name>
<dbReference type="InterPro" id="IPR050722">
    <property type="entry name" value="Pyruvate:ferred/Flavod_OxRd"/>
</dbReference>
<dbReference type="Gene3D" id="3.40.50.970">
    <property type="match status" value="1"/>
</dbReference>
<dbReference type="GO" id="GO:0006979">
    <property type="term" value="P:response to oxidative stress"/>
    <property type="evidence" value="ECO:0007669"/>
    <property type="project" value="TreeGrafter"/>
</dbReference>
<dbReference type="GO" id="GO:0016491">
    <property type="term" value="F:oxidoreductase activity"/>
    <property type="evidence" value="ECO:0007669"/>
    <property type="project" value="UniProtKB-KW"/>
</dbReference>
<reference evidence="2" key="1">
    <citation type="journal article" date="2014" name="Front. Microbiol.">
        <title>High frequency of phylogenetically diverse reductive dehalogenase-homologous genes in deep subseafloor sedimentary metagenomes.</title>
        <authorList>
            <person name="Kawai M."/>
            <person name="Futagami T."/>
            <person name="Toyoda A."/>
            <person name="Takaki Y."/>
            <person name="Nishi S."/>
            <person name="Hori S."/>
            <person name="Arai W."/>
            <person name="Tsubouchi T."/>
            <person name="Morono Y."/>
            <person name="Uchiyama I."/>
            <person name="Ito T."/>
            <person name="Fujiyama A."/>
            <person name="Inagaki F."/>
            <person name="Takami H."/>
        </authorList>
    </citation>
    <scope>NUCLEOTIDE SEQUENCE</scope>
    <source>
        <strain evidence="2">Expedition CK06-06</strain>
    </source>
</reference>
<comment type="caution">
    <text evidence="2">The sequence shown here is derived from an EMBL/GenBank/DDBJ whole genome shotgun (WGS) entry which is preliminary data.</text>
</comment>
<sequence length="280" mass="30774">VAFEIAAGAAWAGERALVTMKMSGVNVAADSLASVAYSGCIGGLVIFVADDPGVSAGMPEEDSRYYAKSMVVPMLDLASQQECLDYVKLAFEISEKIGGPIFLRSTTDISHVASDVEIGKKSELEKREAHFKRDIAKYTKAGAAWCMAQHRDALGRLAKASKISDSYITESGIKVNETHFEDGSKQGVIYAGAVEGNFKEALKKYNLKLSWLKIGMVHPLPEERIKEFLEKVDRVLVLEELDPLIEAEVMRIAYPLNKKVEILGKFDKTLSLIGNYSFKK</sequence>
<evidence type="ECO:0000313" key="2">
    <source>
        <dbReference type="EMBL" id="GAH03694.1"/>
    </source>
</evidence>
<dbReference type="InterPro" id="IPR002880">
    <property type="entry name" value="Pyrv_Fd/Flavodoxin_OxRdtase_N"/>
</dbReference>
<accession>X1DF54</accession>
<gene>
    <name evidence="2" type="ORF">S01H4_46056</name>
</gene>
<dbReference type="Gene3D" id="3.40.50.920">
    <property type="match status" value="1"/>
</dbReference>
<dbReference type="AlphaFoldDB" id="X1DF54"/>
<dbReference type="SUPFAM" id="SSF52922">
    <property type="entry name" value="TK C-terminal domain-like"/>
    <property type="match status" value="1"/>
</dbReference>
<feature type="non-terminal residue" evidence="2">
    <location>
        <position position="1"/>
    </location>
</feature>
<dbReference type="InterPro" id="IPR009014">
    <property type="entry name" value="Transketo_C/PFOR_II"/>
</dbReference>
<dbReference type="SUPFAM" id="SSF52518">
    <property type="entry name" value="Thiamin diphosphate-binding fold (THDP-binding)"/>
    <property type="match status" value="1"/>
</dbReference>
<dbReference type="PANTHER" id="PTHR32154:SF30">
    <property type="entry name" value="2-OXOACID OXIDOREDUCTASE (FERREDOXIN)"/>
    <property type="match status" value="1"/>
</dbReference>
<proteinExistence type="predicted"/>